<dbReference type="Proteomes" id="UP000034107">
    <property type="component" value="Unassembled WGS sequence"/>
</dbReference>
<name>A0A0G1RIU8_9BACT</name>
<dbReference type="EMBL" id="LCLS01000026">
    <property type="protein sequence ID" value="KKU20850.1"/>
    <property type="molecule type" value="Genomic_DNA"/>
</dbReference>
<reference evidence="6 7" key="1">
    <citation type="journal article" date="2015" name="Nature">
        <title>rRNA introns, odd ribosomes, and small enigmatic genomes across a large radiation of phyla.</title>
        <authorList>
            <person name="Brown C.T."/>
            <person name="Hug L.A."/>
            <person name="Thomas B.C."/>
            <person name="Sharon I."/>
            <person name="Castelle C.J."/>
            <person name="Singh A."/>
            <person name="Wilkins M.J."/>
            <person name="Williams K.H."/>
            <person name="Banfield J.F."/>
        </authorList>
    </citation>
    <scope>NUCLEOTIDE SEQUENCE [LARGE SCALE GENOMIC DNA]</scope>
</reference>
<dbReference type="Gene3D" id="3.40.50.300">
    <property type="entry name" value="P-loop containing nucleotide triphosphate hydrolases"/>
    <property type="match status" value="1"/>
</dbReference>
<feature type="domain" description="Bacterial type II secretion system protein E" evidence="4">
    <location>
        <begin position="170"/>
        <end position="555"/>
    </location>
</feature>
<evidence type="ECO:0000313" key="6">
    <source>
        <dbReference type="EMBL" id="KKU20850.1"/>
    </source>
</evidence>
<dbReference type="Gene3D" id="3.30.300.160">
    <property type="entry name" value="Type II secretion system, protein E, N-terminal domain"/>
    <property type="match status" value="1"/>
</dbReference>
<dbReference type="GO" id="GO:0005524">
    <property type="term" value="F:ATP binding"/>
    <property type="evidence" value="ECO:0007669"/>
    <property type="project" value="UniProtKB-KW"/>
</dbReference>
<dbReference type="Gene3D" id="3.30.450.90">
    <property type="match status" value="1"/>
</dbReference>
<accession>A0A0G1RIU8</accession>
<dbReference type="PATRIC" id="fig|1618732.3.peg.802"/>
<protein>
    <submittedName>
        <fullName evidence="6">Type IV pilus assembly protein PilB</fullName>
    </submittedName>
</protein>
<dbReference type="InterPro" id="IPR037257">
    <property type="entry name" value="T2SS_E_N_sf"/>
</dbReference>
<feature type="domain" description="Type II secretion system protein GspE N-terminal" evidence="5">
    <location>
        <begin position="62"/>
        <end position="143"/>
    </location>
</feature>
<evidence type="ECO:0000256" key="2">
    <source>
        <dbReference type="ARBA" id="ARBA00022741"/>
    </source>
</evidence>
<sequence>MTPYKDESLLHALEELDVIEKSQLAAAVTESKNAAKPLGEVLIEKDLISDANLGQVISELVGAPLVRLSEIAIPIDVLNYIPEIVARKQQAISFAHDASGVKVAMADPTNTEFLSFLKKKTGEQVKVYLATPKDIDWALGLYKRDLQKTFDESFTEKITQATKQGIGEVPAKEIVDLLIEYAQANGASDIHIEPHKEQSVVRFRIDGVMHDVLRLPIALHNQVVTRIKVAAKLRTDEHLSAQDGKMQVELSTEELDIRVSIVPVIYGEKVVTRLLSSRSRQFGLTDLGMSEGDLAKVRKGFLKPYGMVLSTGPTGSGKTTSIYSILKILNTKEVNIATIEDPVEYDIEGVNQIQVNPKTNLTFSSGLRAILRQDPNIIFVGEIRDEETADIAVNSAMTGHLVLSTLHTNDAATSLPRLMDMGIEQFLVASTINVIIGQRLVRRICLKCRVSIDVPVASISENLPRDLVFKYFKGKKSIRIYKGKGCPVCHSTGHTGRIGIFEVLVLTSEIRELIMAKADADRIKQQAIKDGMMTMLEDGIRKVQKGVTTIEEILRATKE</sequence>
<dbReference type="Pfam" id="PF05157">
    <property type="entry name" value="MshEN"/>
    <property type="match status" value="1"/>
</dbReference>
<comment type="caution">
    <text evidence="6">The sequence shown here is derived from an EMBL/GenBank/DDBJ whole genome shotgun (WGS) entry which is preliminary data.</text>
</comment>
<dbReference type="GO" id="GO:0016887">
    <property type="term" value="F:ATP hydrolysis activity"/>
    <property type="evidence" value="ECO:0007669"/>
    <property type="project" value="TreeGrafter"/>
</dbReference>
<dbReference type="SUPFAM" id="SSF160246">
    <property type="entry name" value="EspE N-terminal domain-like"/>
    <property type="match status" value="1"/>
</dbReference>
<evidence type="ECO:0000256" key="1">
    <source>
        <dbReference type="ARBA" id="ARBA00006611"/>
    </source>
</evidence>
<keyword evidence="3" id="KW-0067">ATP-binding</keyword>
<dbReference type="InterPro" id="IPR001482">
    <property type="entry name" value="T2SS/T4SS_dom"/>
</dbReference>
<gene>
    <name evidence="6" type="ORF">UX31_C0026G0004</name>
</gene>
<evidence type="ECO:0000259" key="5">
    <source>
        <dbReference type="Pfam" id="PF05157"/>
    </source>
</evidence>
<dbReference type="PANTHER" id="PTHR30258">
    <property type="entry name" value="TYPE II SECRETION SYSTEM PROTEIN GSPE-RELATED"/>
    <property type="match status" value="1"/>
</dbReference>
<dbReference type="FunFam" id="3.40.50.300:FF:000398">
    <property type="entry name" value="Type IV pilus assembly ATPase PilB"/>
    <property type="match status" value="1"/>
</dbReference>
<evidence type="ECO:0000313" key="7">
    <source>
        <dbReference type="Proteomes" id="UP000034107"/>
    </source>
</evidence>
<dbReference type="InterPro" id="IPR007831">
    <property type="entry name" value="T2SS_GspE_N"/>
</dbReference>
<keyword evidence="2" id="KW-0547">Nucleotide-binding</keyword>
<evidence type="ECO:0000256" key="3">
    <source>
        <dbReference type="ARBA" id="ARBA00022840"/>
    </source>
</evidence>
<dbReference type="CDD" id="cd01129">
    <property type="entry name" value="PulE-GspE-like"/>
    <property type="match status" value="1"/>
</dbReference>
<dbReference type="GO" id="GO:0005886">
    <property type="term" value="C:plasma membrane"/>
    <property type="evidence" value="ECO:0007669"/>
    <property type="project" value="TreeGrafter"/>
</dbReference>
<dbReference type="SUPFAM" id="SSF52540">
    <property type="entry name" value="P-loop containing nucleoside triphosphate hydrolases"/>
    <property type="match status" value="1"/>
</dbReference>
<dbReference type="Pfam" id="PF00437">
    <property type="entry name" value="T2SSE"/>
    <property type="match status" value="1"/>
</dbReference>
<dbReference type="PANTHER" id="PTHR30258:SF1">
    <property type="entry name" value="PROTEIN TRANSPORT PROTEIN HOFB HOMOLOG"/>
    <property type="match status" value="1"/>
</dbReference>
<evidence type="ECO:0000259" key="4">
    <source>
        <dbReference type="Pfam" id="PF00437"/>
    </source>
</evidence>
<organism evidence="6 7">
    <name type="scientific">Candidatus Nomurabacteria bacterium GW2011_GWA1_46_11</name>
    <dbReference type="NCBI Taxonomy" id="1618732"/>
    <lineage>
        <taxon>Bacteria</taxon>
        <taxon>Candidatus Nomuraibacteriota</taxon>
    </lineage>
</organism>
<dbReference type="InterPro" id="IPR027417">
    <property type="entry name" value="P-loop_NTPase"/>
</dbReference>
<comment type="similarity">
    <text evidence="1">Belongs to the GSP E family.</text>
</comment>
<proteinExistence type="inferred from homology"/>
<dbReference type="AlphaFoldDB" id="A0A0G1RIU8"/>